<proteinExistence type="predicted"/>
<organism evidence="2 3">
    <name type="scientific">Lithospermum erythrorhizon</name>
    <name type="common">Purple gromwell</name>
    <name type="synonym">Lithospermum officinale var. erythrorhizon</name>
    <dbReference type="NCBI Taxonomy" id="34254"/>
    <lineage>
        <taxon>Eukaryota</taxon>
        <taxon>Viridiplantae</taxon>
        <taxon>Streptophyta</taxon>
        <taxon>Embryophyta</taxon>
        <taxon>Tracheophyta</taxon>
        <taxon>Spermatophyta</taxon>
        <taxon>Magnoliopsida</taxon>
        <taxon>eudicotyledons</taxon>
        <taxon>Gunneridae</taxon>
        <taxon>Pentapetalae</taxon>
        <taxon>asterids</taxon>
        <taxon>lamiids</taxon>
        <taxon>Boraginales</taxon>
        <taxon>Boraginaceae</taxon>
        <taxon>Boraginoideae</taxon>
        <taxon>Lithospermeae</taxon>
        <taxon>Lithospermum</taxon>
    </lineage>
</organism>
<comment type="caution">
    <text evidence="2">The sequence shown here is derived from an EMBL/GenBank/DDBJ whole genome shotgun (WGS) entry which is preliminary data.</text>
</comment>
<protein>
    <recommendedName>
        <fullName evidence="1">Reverse transcriptase Ty1/copia-type domain-containing protein</fullName>
    </recommendedName>
</protein>
<dbReference type="Pfam" id="PF07727">
    <property type="entry name" value="RVT_2"/>
    <property type="match status" value="1"/>
</dbReference>
<feature type="domain" description="Reverse transcriptase Ty1/copia-type" evidence="1">
    <location>
        <begin position="51"/>
        <end position="106"/>
    </location>
</feature>
<evidence type="ECO:0000313" key="2">
    <source>
        <dbReference type="EMBL" id="GAA0175782.1"/>
    </source>
</evidence>
<accession>A0AAV3RN98</accession>
<evidence type="ECO:0000313" key="3">
    <source>
        <dbReference type="Proteomes" id="UP001454036"/>
    </source>
</evidence>
<dbReference type="InterPro" id="IPR013103">
    <property type="entry name" value="RVT_2"/>
</dbReference>
<dbReference type="EMBL" id="BAABME010009777">
    <property type="protein sequence ID" value="GAA0175782.1"/>
    <property type="molecule type" value="Genomic_DNA"/>
</dbReference>
<gene>
    <name evidence="2" type="ORF">LIER_28893</name>
</gene>
<sequence>MANPNEQFVPSIILSGQFELIQLASLLLAPCSPNLYISYQYSSSQTSSLSAYGDTFSPVVKPATIRTVLTLVLLQSRFIHQLDVKNAFLHGDLHETVYMYQPVGFRDPD</sequence>
<evidence type="ECO:0000259" key="1">
    <source>
        <dbReference type="Pfam" id="PF07727"/>
    </source>
</evidence>
<keyword evidence="3" id="KW-1185">Reference proteome</keyword>
<reference evidence="2 3" key="1">
    <citation type="submission" date="2024-01" db="EMBL/GenBank/DDBJ databases">
        <title>The complete chloroplast genome sequence of Lithospermum erythrorhizon: insights into the phylogenetic relationship among Boraginaceae species and the maternal lineages of purple gromwells.</title>
        <authorList>
            <person name="Okada T."/>
            <person name="Watanabe K."/>
        </authorList>
    </citation>
    <scope>NUCLEOTIDE SEQUENCE [LARGE SCALE GENOMIC DNA]</scope>
</reference>
<dbReference type="AlphaFoldDB" id="A0AAV3RN98"/>
<dbReference type="Proteomes" id="UP001454036">
    <property type="component" value="Unassembled WGS sequence"/>
</dbReference>
<name>A0AAV3RN98_LITER</name>